<comment type="caution">
    <text evidence="1">The sequence shown here is derived from an EMBL/GenBank/DDBJ whole genome shotgun (WGS) entry which is preliminary data.</text>
</comment>
<evidence type="ECO:0000313" key="2">
    <source>
        <dbReference type="Proteomes" id="UP000177905"/>
    </source>
</evidence>
<dbReference type="EMBL" id="MEUA01000010">
    <property type="protein sequence ID" value="OGC16313.1"/>
    <property type="molecule type" value="Genomic_DNA"/>
</dbReference>
<gene>
    <name evidence="1" type="ORF">A2290_04365</name>
</gene>
<dbReference type="Proteomes" id="UP000177905">
    <property type="component" value="Unassembled WGS sequence"/>
</dbReference>
<proteinExistence type="predicted"/>
<name>A0A1F4S999_UNCSA</name>
<organism evidence="1 2">
    <name type="scientific">candidate division WOR-1 bacterium RIFOXYB2_FULL_36_35</name>
    <dbReference type="NCBI Taxonomy" id="1802578"/>
    <lineage>
        <taxon>Bacteria</taxon>
        <taxon>Bacillati</taxon>
        <taxon>Saganbacteria</taxon>
    </lineage>
</organism>
<protein>
    <submittedName>
        <fullName evidence="1">Uncharacterized protein</fullName>
    </submittedName>
</protein>
<accession>A0A1F4S999</accession>
<reference evidence="1 2" key="1">
    <citation type="journal article" date="2016" name="Nat. Commun.">
        <title>Thousands of microbial genomes shed light on interconnected biogeochemical processes in an aquifer system.</title>
        <authorList>
            <person name="Anantharaman K."/>
            <person name="Brown C.T."/>
            <person name="Hug L.A."/>
            <person name="Sharon I."/>
            <person name="Castelle C.J."/>
            <person name="Probst A.J."/>
            <person name="Thomas B.C."/>
            <person name="Singh A."/>
            <person name="Wilkins M.J."/>
            <person name="Karaoz U."/>
            <person name="Brodie E.L."/>
            <person name="Williams K.H."/>
            <person name="Hubbard S.S."/>
            <person name="Banfield J.F."/>
        </authorList>
    </citation>
    <scope>NUCLEOTIDE SEQUENCE [LARGE SCALE GENOMIC DNA]</scope>
</reference>
<sequence length="192" mass="21731">MTLFIPTIDIGTASFKGLRRFSALPHESLKFQGPLAVPPWEKKSNLSVEIKEDIFVYSSVSQLSRSNSFCEEVLVRRSFEEGTFPALVKIYYRGEFHPFTSATKLRIAKAVARVERSSTSPIISIDFKETSSLIRFLEKDNVLTLLEEFLEKANLSFISVEFITKDIEANGFGLKRVKLLGMRISGESKVVR</sequence>
<dbReference type="AlphaFoldDB" id="A0A1F4S999"/>
<evidence type="ECO:0000313" key="1">
    <source>
        <dbReference type="EMBL" id="OGC16313.1"/>
    </source>
</evidence>